<dbReference type="GO" id="GO:0080049">
    <property type="term" value="F:L-gulono-1,4-lactone dehydrogenase activity"/>
    <property type="evidence" value="ECO:0007669"/>
    <property type="project" value="TreeGrafter"/>
</dbReference>
<dbReference type="GO" id="GO:0003885">
    <property type="term" value="F:D-arabinono-1,4-lactone oxidase activity"/>
    <property type="evidence" value="ECO:0007669"/>
    <property type="project" value="InterPro"/>
</dbReference>
<dbReference type="GO" id="GO:0016020">
    <property type="term" value="C:membrane"/>
    <property type="evidence" value="ECO:0007669"/>
    <property type="project" value="InterPro"/>
</dbReference>
<dbReference type="Pfam" id="PF04030">
    <property type="entry name" value="ALO"/>
    <property type="match status" value="1"/>
</dbReference>
<dbReference type="PROSITE" id="PS51387">
    <property type="entry name" value="FAD_PCMH"/>
    <property type="match status" value="1"/>
</dbReference>
<sequence>MLSMRISPGRRPAPWTTWAGTARCQPRVLATPGSTDALRALLHEAAERGEGVRAVGAGHSFTGAATTSGTMVSLAGLGRRTAPDGRTGRSEDVEEVEEVVPLAGGGALVTVRAGIGLRALNLTLARHGLALANLGDIDRQTLAGALGTGTHGTGARHTGLAAQVRGVRLMTAAGEVVDTSADTHGALFEAARLGLGAVGIVLAVTLRTVPAFRLTAREAPQPLDEVLERLDGPGNLVDAHDHFELYWFPHTRRTLTKRNDRAEPLDADGAPGRARDPSGPGTRTVETARRLWSTGRRWVDDELLSNGLFWATNELATLAPGLTPRINAVASRALAPRTYTAASHEVFVSARRVRFAEMEYAVPRADVVEVLREVDRWVEASGVHVPFPVEVRFAAADDVWLSTAHGRETAYVAVHQYVRLPRDRYFAGAEAIFREAQGRPHWGKLHTLDRDGLAALYPRLDDFCAVRDAYDPGRLFANAYTTRLFG</sequence>
<dbReference type="PANTHER" id="PTHR43762">
    <property type="entry name" value="L-GULONOLACTONE OXIDASE"/>
    <property type="match status" value="1"/>
</dbReference>
<dbReference type="InterPro" id="IPR036318">
    <property type="entry name" value="FAD-bd_PCMH-like_sf"/>
</dbReference>
<dbReference type="eggNOG" id="COG0277">
    <property type="taxonomic scope" value="Bacteria"/>
</dbReference>
<keyword evidence="1" id="KW-0560">Oxidoreductase</keyword>
<dbReference type="InterPro" id="IPR016167">
    <property type="entry name" value="FAD-bd_PCMH_sub1"/>
</dbReference>
<dbReference type="HOGENOM" id="CLU_003896_4_3_11"/>
<protein>
    <submittedName>
        <fullName evidence="4">FAD-linked oxidoreductase</fullName>
    </submittedName>
</protein>
<dbReference type="NCBIfam" id="TIGR01679">
    <property type="entry name" value="bact_FAD_ox"/>
    <property type="match status" value="1"/>
</dbReference>
<dbReference type="InterPro" id="IPR010031">
    <property type="entry name" value="FAD_lactone_oxidase-like"/>
</dbReference>
<dbReference type="InterPro" id="IPR016166">
    <property type="entry name" value="FAD-bd_PCMH"/>
</dbReference>
<dbReference type="AlphaFoldDB" id="D1BD70"/>
<dbReference type="PIRSF" id="PIRSF000136">
    <property type="entry name" value="LGO_GLO"/>
    <property type="match status" value="1"/>
</dbReference>
<dbReference type="SUPFAM" id="SSF56176">
    <property type="entry name" value="FAD-binding/transporter-associated domain-like"/>
    <property type="match status" value="1"/>
</dbReference>
<dbReference type="Proteomes" id="UP000000322">
    <property type="component" value="Chromosome"/>
</dbReference>
<evidence type="ECO:0000259" key="3">
    <source>
        <dbReference type="PROSITE" id="PS51387"/>
    </source>
</evidence>
<evidence type="ECO:0000256" key="2">
    <source>
        <dbReference type="SAM" id="MobiDB-lite"/>
    </source>
</evidence>
<evidence type="ECO:0000313" key="5">
    <source>
        <dbReference type="Proteomes" id="UP000000322"/>
    </source>
</evidence>
<dbReference type="InterPro" id="IPR016171">
    <property type="entry name" value="Vanillyl_alc_oxidase_C-sub2"/>
</dbReference>
<gene>
    <name evidence="4" type="ordered locus">Sked_31780</name>
</gene>
<dbReference type="Gene3D" id="3.30.43.10">
    <property type="entry name" value="Uridine Diphospho-n-acetylenolpyruvylglucosamine Reductase, domain 2"/>
    <property type="match status" value="1"/>
</dbReference>
<evidence type="ECO:0000256" key="1">
    <source>
        <dbReference type="ARBA" id="ARBA00023002"/>
    </source>
</evidence>
<feature type="region of interest" description="Disordered" evidence="2">
    <location>
        <begin position="258"/>
        <end position="285"/>
    </location>
</feature>
<feature type="domain" description="FAD-binding PCMH-type" evidence="3">
    <location>
        <begin position="22"/>
        <end position="211"/>
    </location>
</feature>
<dbReference type="GO" id="GO:0071949">
    <property type="term" value="F:FAD binding"/>
    <property type="evidence" value="ECO:0007669"/>
    <property type="project" value="InterPro"/>
</dbReference>
<dbReference type="Pfam" id="PF01565">
    <property type="entry name" value="FAD_binding_4"/>
    <property type="match status" value="1"/>
</dbReference>
<dbReference type="PANTHER" id="PTHR43762:SF1">
    <property type="entry name" value="D-ARABINONO-1,4-LACTONE OXIDASE"/>
    <property type="match status" value="1"/>
</dbReference>
<dbReference type="InterPro" id="IPR007173">
    <property type="entry name" value="ALO_C"/>
</dbReference>
<dbReference type="InterPro" id="IPR016169">
    <property type="entry name" value="FAD-bd_PCMH_sub2"/>
</dbReference>
<keyword evidence="5" id="KW-1185">Reference proteome</keyword>
<reference evidence="4 5" key="1">
    <citation type="journal article" date="2009" name="Stand. Genomic Sci.">
        <title>Complete genome sequence of Sanguibacter keddieii type strain (ST-74).</title>
        <authorList>
            <person name="Ivanova N."/>
            <person name="Sikorski J."/>
            <person name="Sims D."/>
            <person name="Brettin T."/>
            <person name="Detter J.C."/>
            <person name="Han C."/>
            <person name="Lapidus A."/>
            <person name="Copeland A."/>
            <person name="Glavina Del Rio T."/>
            <person name="Nolan M."/>
            <person name="Chen F."/>
            <person name="Lucas S."/>
            <person name="Tice H."/>
            <person name="Cheng J.F."/>
            <person name="Bruce D."/>
            <person name="Goodwin L."/>
            <person name="Pitluck S."/>
            <person name="Pati A."/>
            <person name="Mavromatis K."/>
            <person name="Chen A."/>
            <person name="Palaniappan K."/>
            <person name="D'haeseleer P."/>
            <person name="Chain P."/>
            <person name="Bristow J."/>
            <person name="Eisen J.A."/>
            <person name="Markowitz V."/>
            <person name="Hugenholtz P."/>
            <person name="Goker M."/>
            <person name="Pukall R."/>
            <person name="Klenk H.P."/>
            <person name="Kyrpides N.C."/>
        </authorList>
    </citation>
    <scope>NUCLEOTIDE SEQUENCE [LARGE SCALE GENOMIC DNA]</scope>
    <source>
        <strain evidence="5">ATCC 51767 / DSM 10542 / NCFB 3025 / ST-74</strain>
    </source>
</reference>
<evidence type="ECO:0000313" key="4">
    <source>
        <dbReference type="EMBL" id="ACZ23074.1"/>
    </source>
</evidence>
<accession>D1BD70</accession>
<proteinExistence type="predicted"/>
<dbReference type="Gene3D" id="3.30.465.10">
    <property type="match status" value="1"/>
</dbReference>
<dbReference type="InterPro" id="IPR006094">
    <property type="entry name" value="Oxid_FAD_bind_N"/>
</dbReference>
<organism evidence="4 5">
    <name type="scientific">Sanguibacter keddieii (strain ATCC 51767 / DSM 10542 / NCFB 3025 / ST-74)</name>
    <dbReference type="NCBI Taxonomy" id="446469"/>
    <lineage>
        <taxon>Bacteria</taxon>
        <taxon>Bacillati</taxon>
        <taxon>Actinomycetota</taxon>
        <taxon>Actinomycetes</taxon>
        <taxon>Micrococcales</taxon>
        <taxon>Sanguibacteraceae</taxon>
        <taxon>Sanguibacter</taxon>
    </lineage>
</organism>
<dbReference type="KEGG" id="ske:Sked_31780"/>
<dbReference type="RefSeq" id="WP_012868142.1">
    <property type="nucleotide sequence ID" value="NC_013521.1"/>
</dbReference>
<dbReference type="Gene3D" id="3.30.70.2520">
    <property type="match status" value="1"/>
</dbReference>
<dbReference type="EMBL" id="CP001819">
    <property type="protein sequence ID" value="ACZ23074.1"/>
    <property type="molecule type" value="Genomic_DNA"/>
</dbReference>
<dbReference type="Gene3D" id="1.10.45.10">
    <property type="entry name" value="Vanillyl-alcohol Oxidase, Chain A, domain 4"/>
    <property type="match status" value="1"/>
</dbReference>
<dbReference type="STRING" id="446469.Sked_31780"/>
<name>D1BD70_SANKS</name>